<dbReference type="EMBL" id="FUEZ01000004">
    <property type="protein sequence ID" value="SPM42766.1"/>
    <property type="molecule type" value="Genomic_DNA"/>
</dbReference>
<dbReference type="RefSeq" id="WP_077081151.1">
    <property type="nucleotide sequence ID" value="NZ_FUEZ01000004.1"/>
</dbReference>
<dbReference type="PANTHER" id="PTHR34861:SF10">
    <property type="entry name" value="CYCLASE"/>
    <property type="match status" value="1"/>
</dbReference>
<dbReference type="InterPro" id="IPR007325">
    <property type="entry name" value="KFase/CYL"/>
</dbReference>
<proteinExistence type="predicted"/>
<dbReference type="OrthoDB" id="7067800at2"/>
<gene>
    <name evidence="1" type="ORF">MNAB215_4986</name>
</gene>
<dbReference type="PANTHER" id="PTHR34861">
    <property type="match status" value="1"/>
</dbReference>
<dbReference type="InterPro" id="IPR037175">
    <property type="entry name" value="KFase_sf"/>
</dbReference>
<dbReference type="STRING" id="1841861.GCA_900157365_03306"/>
<evidence type="ECO:0000313" key="2">
    <source>
        <dbReference type="Proteomes" id="UP000240424"/>
    </source>
</evidence>
<dbReference type="AlphaFoldDB" id="A0A2U3PG72"/>
<dbReference type="Pfam" id="PF04199">
    <property type="entry name" value="Cyclase"/>
    <property type="match status" value="1"/>
</dbReference>
<dbReference type="Proteomes" id="UP000240424">
    <property type="component" value="Unassembled WGS sequence"/>
</dbReference>
<evidence type="ECO:0000313" key="1">
    <source>
        <dbReference type="EMBL" id="SPM42766.1"/>
    </source>
</evidence>
<keyword evidence="2" id="KW-1185">Reference proteome</keyword>
<dbReference type="Gene3D" id="3.50.30.50">
    <property type="entry name" value="Putative cyclase"/>
    <property type="match status" value="1"/>
</dbReference>
<organism evidence="1 2">
    <name type="scientific">Mycobacterium numidiamassiliense</name>
    <dbReference type="NCBI Taxonomy" id="1841861"/>
    <lineage>
        <taxon>Bacteria</taxon>
        <taxon>Bacillati</taxon>
        <taxon>Actinomycetota</taxon>
        <taxon>Actinomycetes</taxon>
        <taxon>Mycobacteriales</taxon>
        <taxon>Mycobacteriaceae</taxon>
        <taxon>Mycobacterium</taxon>
    </lineage>
</organism>
<reference evidence="1 2" key="1">
    <citation type="submission" date="2017-01" db="EMBL/GenBank/DDBJ databases">
        <authorList>
            <consortium name="Urmite Genomes"/>
        </authorList>
    </citation>
    <scope>NUCLEOTIDE SEQUENCE [LARGE SCALE GENOMIC DNA]</scope>
    <source>
        <strain evidence="1 2">AB215</strain>
    </source>
</reference>
<protein>
    <submittedName>
        <fullName evidence="1">Kynurenine formamidase</fullName>
    </submittedName>
</protein>
<name>A0A2U3PG72_9MYCO</name>
<sequence length="326" mass="35431">MIDDLALLENYIERCSNWGRWGPDDQLGTVNLITSDTVREAAALVKVGRMISLTMPYDAHGPQTGYLGRANPHLYQLTSGPGYLVGEQYDRETQTLQELRKSTGQSTAGYYDDVLVMPTQSGTQWDALCHFFWRGQMYNGFSAAEAGSAGSRANGVQNYTGKIVTRGVFVDLAAHWGVHSLEPGYAITTDDLDGYLTEKNLEIRPGDALIVRTGFLGARRERWGDYAGGPSPGLSLHTAPWIRDQDIAAIAADTWGIEVLPNEIDCWQPLHVVSLAHTGLAFGEMFDLDALSDDCQSDGVHEFMFAASPLPLTGASGSPVSALALK</sequence>
<dbReference type="SUPFAM" id="SSF102198">
    <property type="entry name" value="Putative cyclase"/>
    <property type="match status" value="1"/>
</dbReference>
<dbReference type="GO" id="GO:0004061">
    <property type="term" value="F:arylformamidase activity"/>
    <property type="evidence" value="ECO:0007669"/>
    <property type="project" value="InterPro"/>
</dbReference>
<dbReference type="GO" id="GO:0019441">
    <property type="term" value="P:L-tryptophan catabolic process to kynurenine"/>
    <property type="evidence" value="ECO:0007669"/>
    <property type="project" value="InterPro"/>
</dbReference>
<accession>A0A2U3PG72</accession>